<protein>
    <submittedName>
        <fullName evidence="21">Putative G-protein coupled receptor 158</fullName>
    </submittedName>
</protein>
<name>A0A6G0HKG1_LARCR</name>
<dbReference type="Pfam" id="PF00003">
    <property type="entry name" value="7tm_3"/>
    <property type="match status" value="1"/>
</dbReference>
<keyword evidence="13" id="KW-0807">Transducer</keyword>
<feature type="compositionally biased region" description="Polar residues" evidence="17">
    <location>
        <begin position="1172"/>
        <end position="1193"/>
    </location>
</feature>
<feature type="compositionally biased region" description="Basic residues" evidence="17">
    <location>
        <begin position="736"/>
        <end position="746"/>
    </location>
</feature>
<comment type="subcellular location">
    <subcellularLocation>
        <location evidence="1">Cell projection</location>
        <location evidence="1">Neuron projection</location>
    </subcellularLocation>
    <subcellularLocation>
        <location evidence="16">Postsynaptic cell membrane</location>
        <topology evidence="16">Multi-pass membrane protein</topology>
    </subcellularLocation>
</comment>
<feature type="compositionally biased region" description="Basic and acidic residues" evidence="17">
    <location>
        <begin position="753"/>
        <end position="777"/>
    </location>
</feature>
<keyword evidence="5 19" id="KW-0732">Signal</keyword>
<evidence type="ECO:0000256" key="1">
    <source>
        <dbReference type="ARBA" id="ARBA00004487"/>
    </source>
</evidence>
<dbReference type="CDD" id="cd15293">
    <property type="entry name" value="7tmC_GPR158-like"/>
    <property type="match status" value="1"/>
</dbReference>
<reference evidence="21 22" key="1">
    <citation type="submission" date="2019-07" db="EMBL/GenBank/DDBJ databases">
        <title>Chromosome genome assembly for large yellow croaker.</title>
        <authorList>
            <person name="Xiao S."/>
        </authorList>
    </citation>
    <scope>NUCLEOTIDE SEQUENCE [LARGE SCALE GENOMIC DNA]</scope>
    <source>
        <strain evidence="21">JMULYC20181020</strain>
        <tissue evidence="21">Muscle</tissue>
    </source>
</reference>
<evidence type="ECO:0000256" key="12">
    <source>
        <dbReference type="ARBA" id="ARBA00023180"/>
    </source>
</evidence>
<evidence type="ECO:0000256" key="9">
    <source>
        <dbReference type="ARBA" id="ARBA00023136"/>
    </source>
</evidence>
<dbReference type="InterPro" id="IPR017978">
    <property type="entry name" value="GPCR_3_C"/>
</dbReference>
<dbReference type="GO" id="GO:0004930">
    <property type="term" value="F:G protein-coupled receptor activity"/>
    <property type="evidence" value="ECO:0007669"/>
    <property type="project" value="UniProtKB-KW"/>
</dbReference>
<dbReference type="AlphaFoldDB" id="A0A6G0HKG1"/>
<evidence type="ECO:0000313" key="22">
    <source>
        <dbReference type="Proteomes" id="UP000424527"/>
    </source>
</evidence>
<keyword evidence="4 18" id="KW-0812">Transmembrane</keyword>
<feature type="region of interest" description="Disordered" evidence="17">
    <location>
        <begin position="732"/>
        <end position="845"/>
    </location>
</feature>
<evidence type="ECO:0000256" key="7">
    <source>
        <dbReference type="ARBA" id="ARBA00023018"/>
    </source>
</evidence>
<feature type="signal peptide" evidence="19">
    <location>
        <begin position="1"/>
        <end position="17"/>
    </location>
</feature>
<evidence type="ECO:0000256" key="6">
    <source>
        <dbReference type="ARBA" id="ARBA00022989"/>
    </source>
</evidence>
<evidence type="ECO:0000256" key="2">
    <source>
        <dbReference type="ARBA" id="ARBA00007242"/>
    </source>
</evidence>
<dbReference type="EMBL" id="REGW02000022">
    <property type="protein sequence ID" value="KAE8279694.1"/>
    <property type="molecule type" value="Genomic_DNA"/>
</dbReference>
<proteinExistence type="inferred from homology"/>
<dbReference type="Pfam" id="PF22572">
    <property type="entry name" value="GPR158_179_EC"/>
    <property type="match status" value="1"/>
</dbReference>
<feature type="compositionally biased region" description="Polar residues" evidence="17">
    <location>
        <begin position="1088"/>
        <end position="1107"/>
    </location>
</feature>
<evidence type="ECO:0000256" key="19">
    <source>
        <dbReference type="SAM" id="SignalP"/>
    </source>
</evidence>
<evidence type="ECO:0000259" key="20">
    <source>
        <dbReference type="PROSITE" id="PS50259"/>
    </source>
</evidence>
<evidence type="ECO:0000256" key="8">
    <source>
        <dbReference type="ARBA" id="ARBA00023040"/>
    </source>
</evidence>
<sequence>MAVFRLSLLLQVGFVIGSNHKYAQWSAHGEDARAREAQTHSRQLVAHLRAPQHPPPPPHPHPLGGELPQKIEEHLPRVVTAFLHTGDSTTLKHANCSRRYELTSLRGRSRVTPHHSMSSVLDTVLHATNFLNMILQANRSREQSLRRDIEWYHALVRSILEGDAKIHRAVVTFSADSSVEGASVLLQATRAGGEIVLQDLSSMAQHHLHNRTADTEWYHDVKDKKKPSFKKRVLSQDFRSVDNSLKRGESFIPDKTHVKWSAPYLECENGNFVPRWLLTLSAAFYGLKPNLAPEFRGVVRVDINLQDVDIDQCSTDGWFAGTHRCNTTTMECLPIHGHGFVLDKYKCHCKKGFYHHNRVAVNGFTGMGRKGKAADSGPNADEGSSSDCMPCQQGCAYCKDDTPCVAREDGALRMAVLSFQCLCLLIVFVSMVLIYHFRRNKSIRASGLVLLEAILCGALLLYFPVGILYFQPSVFRCILLRWVRLLGFATVYGTLTLKLYRVLKVFLSRTAQRIPYMTSWRVLRLLGIILLIVCWFLVAWTSAVCQNPDRKLALIDVGYTPNGLQFSMCLLDRWDYMMAVAEFLFLLWAIYLCYAVRTVPSAFHEPRYMAIAVHNELVLSAIFYVIRFTLAPELHPDWMLLLFFTHTHLTVTVTLGLLLIPKFLFAGTHMRDDIASEAYEDELDMGRSGSYLNSSITSAWSEHSLDPEDIREELKKLYSQLEIYKRKKMLANNPHLQKKRSSKKGLGRSLMRRITEIPESVHRQCSREDKEAGEHGSNRNSICMLKKNPFDPPHSGKPAKEETLKNKVFSLKKSHSSYDHVRDQSEDSSSSATDKMEVTPAEGSLLDTLMGKKLVKKKSSENINAPSESTESVPLVCKSASAHNLTADKKPLHPRASMLQKSLSVIASAKEKTLGLTGKTQSTEDSNKKSQPKSKDTRANAEPENECQLKMIMSQSVEYKQSAAKGRIMKQPVGGSQPTICSDPVKGKDLYDLSEVCPWEVEDLPTPSENKVQKHVSIAPKETTTVHGGSTKGSKSQQQKQKASDQSPSSSRHSKEIQRTTAVRADVCPWEDGGESQGSQVEGSKQQIYSQTSKPAKTQQPHSASESAKTHRVDVCPWDFEEVQKTTELAHSPDMTKPRKGSSPVDGKGRSGLSLQPPSTKIDVCPWDYDSTAVSPNSGQRTPSPSSSTQNQGIAIKKEGLTFDKNS</sequence>
<organism evidence="21 22">
    <name type="scientific">Larimichthys crocea</name>
    <name type="common">Large yellow croaker</name>
    <name type="synonym">Pseudosciaena crocea</name>
    <dbReference type="NCBI Taxonomy" id="215358"/>
    <lineage>
        <taxon>Eukaryota</taxon>
        <taxon>Metazoa</taxon>
        <taxon>Chordata</taxon>
        <taxon>Craniata</taxon>
        <taxon>Vertebrata</taxon>
        <taxon>Euteleostomi</taxon>
        <taxon>Actinopterygii</taxon>
        <taxon>Neopterygii</taxon>
        <taxon>Teleostei</taxon>
        <taxon>Neoteleostei</taxon>
        <taxon>Acanthomorphata</taxon>
        <taxon>Eupercaria</taxon>
        <taxon>Sciaenidae</taxon>
        <taxon>Larimichthys</taxon>
    </lineage>
</organism>
<keyword evidence="22" id="KW-1185">Reference proteome</keyword>
<feature type="transmembrane region" description="Helical" evidence="18">
    <location>
        <begin position="522"/>
        <end position="543"/>
    </location>
</feature>
<feature type="compositionally biased region" description="Low complexity" evidence="17">
    <location>
        <begin position="1032"/>
        <end position="1051"/>
    </location>
</feature>
<feature type="transmembrane region" description="Helical" evidence="18">
    <location>
        <begin position="414"/>
        <end position="437"/>
    </location>
</feature>
<dbReference type="PANTHER" id="PTHR32546">
    <property type="entry name" value="G-PROTEIN COUPLED RECEPTOR 158-RELATED"/>
    <property type="match status" value="1"/>
</dbReference>
<keyword evidence="8" id="KW-0297">G-protein coupled receptor</keyword>
<feature type="compositionally biased region" description="Basic and acidic residues" evidence="17">
    <location>
        <begin position="925"/>
        <end position="941"/>
    </location>
</feature>
<evidence type="ECO:0000256" key="5">
    <source>
        <dbReference type="ARBA" id="ARBA00022729"/>
    </source>
</evidence>
<evidence type="ECO:0000256" key="15">
    <source>
        <dbReference type="ARBA" id="ARBA00023273"/>
    </source>
</evidence>
<keyword evidence="15" id="KW-0966">Cell projection</keyword>
<dbReference type="PROSITE" id="PS50259">
    <property type="entry name" value="G_PROTEIN_RECEP_F3_4"/>
    <property type="match status" value="1"/>
</dbReference>
<evidence type="ECO:0000256" key="4">
    <source>
        <dbReference type="ARBA" id="ARBA00022692"/>
    </source>
</evidence>
<comment type="caution">
    <text evidence="21">The sequence shown here is derived from an EMBL/GenBank/DDBJ whole genome shotgun (WGS) entry which is preliminary data.</text>
</comment>
<keyword evidence="6 18" id="KW-1133">Transmembrane helix</keyword>
<feature type="transmembrane region" description="Helical" evidence="18">
    <location>
        <begin position="608"/>
        <end position="626"/>
    </location>
</feature>
<dbReference type="GO" id="GO:0043005">
    <property type="term" value="C:neuron projection"/>
    <property type="evidence" value="ECO:0007669"/>
    <property type="project" value="UniProtKB-SubCell"/>
</dbReference>
<evidence type="ECO:0000256" key="10">
    <source>
        <dbReference type="ARBA" id="ARBA00023157"/>
    </source>
</evidence>
<evidence type="ECO:0000256" key="11">
    <source>
        <dbReference type="ARBA" id="ARBA00023170"/>
    </source>
</evidence>
<evidence type="ECO:0000256" key="14">
    <source>
        <dbReference type="ARBA" id="ARBA00023257"/>
    </source>
</evidence>
<evidence type="ECO:0000313" key="21">
    <source>
        <dbReference type="EMBL" id="KAE8279694.1"/>
    </source>
</evidence>
<keyword evidence="14" id="KW-0628">Postsynaptic cell membrane</keyword>
<accession>A0A6G0HKG1</accession>
<keyword evidence="11 21" id="KW-0675">Receptor</keyword>
<keyword evidence="9 18" id="KW-0472">Membrane</keyword>
<comment type="similarity">
    <text evidence="2">Belongs to the G-protein coupled receptor 3 family.</text>
</comment>
<keyword evidence="10" id="KW-1015">Disulfide bond</keyword>
<evidence type="ECO:0000256" key="3">
    <source>
        <dbReference type="ARBA" id="ARBA00022475"/>
    </source>
</evidence>
<evidence type="ECO:0000256" key="17">
    <source>
        <dbReference type="SAM" id="MobiDB-lite"/>
    </source>
</evidence>
<feature type="compositionally biased region" description="Basic and acidic residues" evidence="17">
    <location>
        <begin position="1196"/>
        <end position="1207"/>
    </location>
</feature>
<evidence type="ECO:0000256" key="18">
    <source>
        <dbReference type="SAM" id="Phobius"/>
    </source>
</evidence>
<dbReference type="PANTHER" id="PTHR32546:SF11">
    <property type="entry name" value="G-PROTEIN COUPLED RECEPTOR 158-RELATED"/>
    <property type="match status" value="1"/>
</dbReference>
<feature type="region of interest" description="Disordered" evidence="17">
    <location>
        <begin position="914"/>
        <end position="946"/>
    </location>
</feature>
<dbReference type="GO" id="GO:0045211">
    <property type="term" value="C:postsynaptic membrane"/>
    <property type="evidence" value="ECO:0007669"/>
    <property type="project" value="UniProtKB-SubCell"/>
</dbReference>
<feature type="transmembrane region" description="Helical" evidence="18">
    <location>
        <begin position="449"/>
        <end position="470"/>
    </location>
</feature>
<feature type="compositionally biased region" description="Basic and acidic residues" evidence="17">
    <location>
        <begin position="816"/>
        <end position="825"/>
    </location>
</feature>
<gene>
    <name evidence="21" type="ORF">D5F01_LYC21823</name>
</gene>
<dbReference type="InterPro" id="IPR054714">
    <property type="entry name" value="GPR158_179_extracellular"/>
</dbReference>
<feature type="transmembrane region" description="Helical" evidence="18">
    <location>
        <begin position="482"/>
        <end position="501"/>
    </location>
</feature>
<feature type="compositionally biased region" description="Low complexity" evidence="17">
    <location>
        <begin position="1077"/>
        <end position="1087"/>
    </location>
</feature>
<dbReference type="InterPro" id="IPR043458">
    <property type="entry name" value="GPR158/179"/>
</dbReference>
<feature type="region of interest" description="Disordered" evidence="17">
    <location>
        <begin position="1005"/>
        <end position="1207"/>
    </location>
</feature>
<evidence type="ECO:0000256" key="16">
    <source>
        <dbReference type="ARBA" id="ARBA00034104"/>
    </source>
</evidence>
<keyword evidence="12" id="KW-0325">Glycoprotein</keyword>
<dbReference type="Proteomes" id="UP000424527">
    <property type="component" value="Unassembled WGS sequence"/>
</dbReference>
<feature type="transmembrane region" description="Helical" evidence="18">
    <location>
        <begin position="576"/>
        <end position="596"/>
    </location>
</feature>
<feature type="domain" description="G-protein coupled receptors family 3 profile" evidence="20">
    <location>
        <begin position="412"/>
        <end position="662"/>
    </location>
</feature>
<keyword evidence="3" id="KW-1003">Cell membrane</keyword>
<evidence type="ECO:0000256" key="13">
    <source>
        <dbReference type="ARBA" id="ARBA00023224"/>
    </source>
</evidence>
<keyword evidence="7" id="KW-0770">Synapse</keyword>
<feature type="chain" id="PRO_5026158733" evidence="19">
    <location>
        <begin position="18"/>
        <end position="1207"/>
    </location>
</feature>